<evidence type="ECO:0000259" key="3">
    <source>
        <dbReference type="PROSITE" id="PS51371"/>
    </source>
</evidence>
<feature type="domain" description="CBS" evidence="3">
    <location>
        <begin position="1"/>
        <end position="62"/>
    </location>
</feature>
<dbReference type="EMBL" id="SRLE01000012">
    <property type="protein sequence ID" value="TGD71961.1"/>
    <property type="molecule type" value="Genomic_DNA"/>
</dbReference>
<dbReference type="SMART" id="SM00116">
    <property type="entry name" value="CBS"/>
    <property type="match status" value="2"/>
</dbReference>
<keyword evidence="5" id="KW-1185">Reference proteome</keyword>
<accession>A0A4Z0LXE6</accession>
<evidence type="ECO:0000256" key="2">
    <source>
        <dbReference type="PROSITE-ProRule" id="PRU00703"/>
    </source>
</evidence>
<dbReference type="Pfam" id="PF00571">
    <property type="entry name" value="CBS"/>
    <property type="match status" value="2"/>
</dbReference>
<keyword evidence="1 2" id="KW-0129">CBS domain</keyword>
<dbReference type="InterPro" id="IPR046342">
    <property type="entry name" value="CBS_dom_sf"/>
</dbReference>
<dbReference type="Gene3D" id="3.10.580.10">
    <property type="entry name" value="CBS-domain"/>
    <property type="match status" value="1"/>
</dbReference>
<feature type="domain" description="CBS" evidence="3">
    <location>
        <begin position="70"/>
        <end position="127"/>
    </location>
</feature>
<name>A0A4Z0LXE6_9GAMM</name>
<evidence type="ECO:0000256" key="1">
    <source>
        <dbReference type="ARBA" id="ARBA00023122"/>
    </source>
</evidence>
<comment type="caution">
    <text evidence="4">The sequence shown here is derived from an EMBL/GenBank/DDBJ whole genome shotgun (WGS) entry which is preliminary data.</text>
</comment>
<evidence type="ECO:0000313" key="4">
    <source>
        <dbReference type="EMBL" id="TGD71961.1"/>
    </source>
</evidence>
<proteinExistence type="predicted"/>
<organism evidence="4 5">
    <name type="scientific">Mangrovimicrobium sediminis</name>
    <dbReference type="NCBI Taxonomy" id="2562682"/>
    <lineage>
        <taxon>Bacteria</taxon>
        <taxon>Pseudomonadati</taxon>
        <taxon>Pseudomonadota</taxon>
        <taxon>Gammaproteobacteria</taxon>
        <taxon>Cellvibrionales</taxon>
        <taxon>Halieaceae</taxon>
        <taxon>Mangrovimicrobium</taxon>
    </lineage>
</organism>
<dbReference type="PANTHER" id="PTHR43080:SF2">
    <property type="entry name" value="CBS DOMAIN-CONTAINING PROTEIN"/>
    <property type="match status" value="1"/>
</dbReference>
<dbReference type="PROSITE" id="PS51371">
    <property type="entry name" value="CBS"/>
    <property type="match status" value="2"/>
</dbReference>
<dbReference type="AlphaFoldDB" id="A0A4Z0LXE6"/>
<dbReference type="Proteomes" id="UP000298050">
    <property type="component" value="Unassembled WGS sequence"/>
</dbReference>
<dbReference type="InterPro" id="IPR000644">
    <property type="entry name" value="CBS_dom"/>
</dbReference>
<dbReference type="PANTHER" id="PTHR43080">
    <property type="entry name" value="CBS DOMAIN-CONTAINING PROTEIN CBSX3, MITOCHONDRIAL"/>
    <property type="match status" value="1"/>
</dbReference>
<dbReference type="SUPFAM" id="SSF54631">
    <property type="entry name" value="CBS-domain pair"/>
    <property type="match status" value="1"/>
</dbReference>
<gene>
    <name evidence="4" type="ORF">E4634_17540</name>
</gene>
<reference evidence="4 5" key="1">
    <citation type="submission" date="2019-04" db="EMBL/GenBank/DDBJ databases">
        <title>Taxonomy of novel Haliea sp. from mangrove soil of West Coast of India.</title>
        <authorList>
            <person name="Verma A."/>
            <person name="Kumar P."/>
            <person name="Krishnamurthi S."/>
        </authorList>
    </citation>
    <scope>NUCLEOTIDE SEQUENCE [LARGE SCALE GENOMIC DNA]</scope>
    <source>
        <strain evidence="4 5">SAOS-164</strain>
    </source>
</reference>
<dbReference type="OrthoDB" id="9790355at2"/>
<sequence>MRRNPLTIDVKANLVQAIEMIVENKLTGLTVTDGEGNAVGVLSELDCIRACLTSLYNDGDPENALVSEVMTTQLNTCAPGDGIIEVAQSMLDTRQRRRPVIEDGKLVGQVSSKNILWALMEHSRRKRFTPQK</sequence>
<protein>
    <submittedName>
        <fullName evidence="4">CBS domain-containing protein</fullName>
    </submittedName>
</protein>
<dbReference type="InterPro" id="IPR051257">
    <property type="entry name" value="Diverse_CBS-Domain"/>
</dbReference>
<evidence type="ECO:0000313" key="5">
    <source>
        <dbReference type="Proteomes" id="UP000298050"/>
    </source>
</evidence>